<reference evidence="3" key="1">
    <citation type="submission" date="2024-02" db="EMBL/GenBank/DDBJ databases">
        <authorList>
            <consortium name="ELIXIR-Norway"/>
            <consortium name="Elixir Norway"/>
        </authorList>
    </citation>
    <scope>NUCLEOTIDE SEQUENCE</scope>
</reference>
<evidence type="ECO:0000259" key="2">
    <source>
        <dbReference type="Pfam" id="PF13088"/>
    </source>
</evidence>
<dbReference type="CDD" id="cd15482">
    <property type="entry name" value="Sialidase_non-viral"/>
    <property type="match status" value="1"/>
</dbReference>
<dbReference type="EMBL" id="OZ019900">
    <property type="protein sequence ID" value="CAK9233364.1"/>
    <property type="molecule type" value="Genomic_DNA"/>
</dbReference>
<evidence type="ECO:0000313" key="4">
    <source>
        <dbReference type="Proteomes" id="UP001497512"/>
    </source>
</evidence>
<organism evidence="3 4">
    <name type="scientific">Sphagnum troendelagicum</name>
    <dbReference type="NCBI Taxonomy" id="128251"/>
    <lineage>
        <taxon>Eukaryota</taxon>
        <taxon>Viridiplantae</taxon>
        <taxon>Streptophyta</taxon>
        <taxon>Embryophyta</taxon>
        <taxon>Bryophyta</taxon>
        <taxon>Sphagnophytina</taxon>
        <taxon>Sphagnopsida</taxon>
        <taxon>Sphagnales</taxon>
        <taxon>Sphagnaceae</taxon>
        <taxon>Sphagnum</taxon>
    </lineage>
</organism>
<dbReference type="SUPFAM" id="SSF50939">
    <property type="entry name" value="Sialidases"/>
    <property type="match status" value="1"/>
</dbReference>
<protein>
    <recommendedName>
        <fullName evidence="2">Sialidase domain-containing protein</fullName>
    </recommendedName>
</protein>
<proteinExistence type="predicted"/>
<dbReference type="PANTHER" id="PTHR43752">
    <property type="entry name" value="BNR/ASP-BOX REPEAT FAMILY PROTEIN"/>
    <property type="match status" value="1"/>
</dbReference>
<accession>A0ABP0V080</accession>
<dbReference type="InterPro" id="IPR011040">
    <property type="entry name" value="Sialidase"/>
</dbReference>
<feature type="region of interest" description="Disordered" evidence="1">
    <location>
        <begin position="1"/>
        <end position="31"/>
    </location>
</feature>
<sequence length="487" mass="53430">MSSLWGGGGIAAESNEEPRETQVGGGGGRLQQQQLMSSSAAAAAADLVPTKCAALALITICIVLGIISFTCEKHFCHTTTADENGAGAAVDPALGTALDLFPQISHDTRKHLHEVTEKILDLSGAKSLTDMHFSDSGMEEKLEEDDTRILQYVFENETNTRFQSALVKQEYLFELGSAPFLSCHASTIVELGQGTFLVAYFGGTYEGCGDVGIWVSRLERGVWKAPELVDEEPEVPMWNPVLFKMPTTGELLLFYKIGPEVQKWSGFLKRSKDNGMTWSPREQLPPGILGPIKNKPLLLENGKLLCGSSVESWNAWGAWMEVTSDAGSSWAKHGPIYVPDVPMGVIQPVPFFTDQGAIRVLLRPSYEIGRICMATSHDEGVTWSFVTPTDLINCNSGFDGVKLPDGRLIVLYNTVSRGILKVAISHDDGETWRDYLTLENEDEGEFSYSALVLGSDGHIHATYTYNRQQIKYVVLQPDDLKHPLPLE</sequence>
<dbReference type="InterPro" id="IPR036278">
    <property type="entry name" value="Sialidase_sf"/>
</dbReference>
<feature type="compositionally biased region" description="Gly residues" evidence="1">
    <location>
        <begin position="1"/>
        <end position="10"/>
    </location>
</feature>
<evidence type="ECO:0000256" key="1">
    <source>
        <dbReference type="SAM" id="MobiDB-lite"/>
    </source>
</evidence>
<feature type="domain" description="Sialidase" evidence="2">
    <location>
        <begin position="194"/>
        <end position="460"/>
    </location>
</feature>
<keyword evidence="4" id="KW-1185">Reference proteome</keyword>
<dbReference type="Gene3D" id="2.120.10.10">
    <property type="match status" value="1"/>
</dbReference>
<evidence type="ECO:0000313" key="3">
    <source>
        <dbReference type="EMBL" id="CAK9233364.1"/>
    </source>
</evidence>
<name>A0ABP0V080_9BRYO</name>
<dbReference type="Proteomes" id="UP001497512">
    <property type="component" value="Chromosome 8"/>
</dbReference>
<dbReference type="PANTHER" id="PTHR43752:SF2">
    <property type="entry name" value="BNR_ASP-BOX REPEAT FAMILY PROTEIN"/>
    <property type="match status" value="1"/>
</dbReference>
<dbReference type="Pfam" id="PF13088">
    <property type="entry name" value="BNR_2"/>
    <property type="match status" value="1"/>
</dbReference>
<gene>
    <name evidence="3" type="ORF">CSSPTR1EN2_LOCUS21449</name>
</gene>